<gene>
    <name evidence="3" type="ORF">HMPREF0682_0015</name>
</gene>
<feature type="non-terminal residue" evidence="3">
    <location>
        <position position="1"/>
    </location>
</feature>
<proteinExistence type="predicted"/>
<evidence type="ECO:0000256" key="1">
    <source>
        <dbReference type="ARBA" id="ARBA00049958"/>
    </source>
</evidence>
<dbReference type="Gene3D" id="3.30.300.130">
    <property type="entry name" value="Fe-S cluster assembly (FSCA)"/>
    <property type="match status" value="1"/>
</dbReference>
<feature type="domain" description="NIF system FeS cluster assembly NifU C-terminal" evidence="2">
    <location>
        <begin position="59"/>
        <end position="113"/>
    </location>
</feature>
<organism evidence="3 4">
    <name type="scientific">Propionibacterium acidifaciens F0233</name>
    <dbReference type="NCBI Taxonomy" id="553198"/>
    <lineage>
        <taxon>Bacteria</taxon>
        <taxon>Bacillati</taxon>
        <taxon>Actinomycetota</taxon>
        <taxon>Actinomycetes</taxon>
        <taxon>Propionibacteriales</taxon>
        <taxon>Propionibacteriaceae</taxon>
        <taxon>Propionibacterium</taxon>
    </lineage>
</organism>
<evidence type="ECO:0000313" key="4">
    <source>
        <dbReference type="Proteomes" id="UP000017052"/>
    </source>
</evidence>
<dbReference type="Proteomes" id="UP000017052">
    <property type="component" value="Unassembled WGS sequence"/>
</dbReference>
<keyword evidence="4" id="KW-1185">Reference proteome</keyword>
<dbReference type="EMBL" id="ACVN02000046">
    <property type="protein sequence ID" value="ERK61663.1"/>
    <property type="molecule type" value="Genomic_DNA"/>
</dbReference>
<sequence length="115" mass="12127">AAPGGSWRELGPRARTALVTALGRIGAWAPGPGARRLGPDETLRWCARELIDGPVGEIAAAHGGSIELVGARDGVVTVRMHGACRGCPAAVLTMRQRLETQLRRRVPGMRAVEEA</sequence>
<evidence type="ECO:0000313" key="3">
    <source>
        <dbReference type="EMBL" id="ERK61663.1"/>
    </source>
</evidence>
<evidence type="ECO:0000259" key="2">
    <source>
        <dbReference type="Pfam" id="PF01106"/>
    </source>
</evidence>
<dbReference type="GO" id="GO:0051536">
    <property type="term" value="F:iron-sulfur cluster binding"/>
    <property type="evidence" value="ECO:0007669"/>
    <property type="project" value="InterPro"/>
</dbReference>
<dbReference type="AlphaFoldDB" id="U2S7N8"/>
<comment type="caution">
    <text evidence="3">The sequence shown here is derived from an EMBL/GenBank/DDBJ whole genome shotgun (WGS) entry which is preliminary data.</text>
</comment>
<dbReference type="RefSeq" id="WP_021796482.1">
    <property type="nucleotide sequence ID" value="NZ_ACVN02000046.1"/>
</dbReference>
<dbReference type="SUPFAM" id="SSF117916">
    <property type="entry name" value="Fe-S cluster assembly (FSCA) domain-like"/>
    <property type="match status" value="1"/>
</dbReference>
<dbReference type="GO" id="GO:0005506">
    <property type="term" value="F:iron ion binding"/>
    <property type="evidence" value="ECO:0007669"/>
    <property type="project" value="InterPro"/>
</dbReference>
<reference evidence="3" key="1">
    <citation type="submission" date="2013-08" db="EMBL/GenBank/DDBJ databases">
        <authorList>
            <person name="Durkin A.S."/>
            <person name="Haft D.R."/>
            <person name="McCorrison J."/>
            <person name="Torralba M."/>
            <person name="Gillis M."/>
            <person name="Haft D.H."/>
            <person name="Methe B."/>
            <person name="Sutton G."/>
            <person name="Nelson K.E."/>
        </authorList>
    </citation>
    <scope>NUCLEOTIDE SEQUENCE [LARGE SCALE GENOMIC DNA]</scope>
    <source>
        <strain evidence="3">F0233</strain>
    </source>
</reference>
<protein>
    <submittedName>
        <fullName evidence="3">NifU-like protein</fullName>
    </submittedName>
</protein>
<accession>U2S7N8</accession>
<name>U2S7N8_9ACTN</name>
<dbReference type="Pfam" id="PF01106">
    <property type="entry name" value="NifU"/>
    <property type="match status" value="1"/>
</dbReference>
<dbReference type="GO" id="GO:0016226">
    <property type="term" value="P:iron-sulfur cluster assembly"/>
    <property type="evidence" value="ECO:0007669"/>
    <property type="project" value="InterPro"/>
</dbReference>
<dbReference type="InterPro" id="IPR001075">
    <property type="entry name" value="NIF_FeS_clus_asmbl_NifU_C"/>
</dbReference>
<comment type="function">
    <text evidence="1">May be involved in the formation or repair of [Fe-S] clusters present in iron-sulfur proteins.</text>
</comment>
<dbReference type="InterPro" id="IPR034904">
    <property type="entry name" value="FSCA_dom_sf"/>
</dbReference>
<dbReference type="PANTHER" id="PTHR11178">
    <property type="entry name" value="IRON-SULFUR CLUSTER SCAFFOLD PROTEIN NFU-RELATED"/>
    <property type="match status" value="1"/>
</dbReference>